<evidence type="ECO:0000256" key="1">
    <source>
        <dbReference type="ARBA" id="ARBA00023015"/>
    </source>
</evidence>
<keyword evidence="1" id="KW-0805">Transcription regulation</keyword>
<evidence type="ECO:0000259" key="5">
    <source>
        <dbReference type="PROSITE" id="PS01124"/>
    </source>
</evidence>
<dbReference type="CDD" id="cd17536">
    <property type="entry name" value="REC_YesN-like"/>
    <property type="match status" value="1"/>
</dbReference>
<dbReference type="PANTHER" id="PTHR43280">
    <property type="entry name" value="ARAC-FAMILY TRANSCRIPTIONAL REGULATOR"/>
    <property type="match status" value="1"/>
</dbReference>
<dbReference type="Pfam" id="PF00072">
    <property type="entry name" value="Response_reg"/>
    <property type="match status" value="1"/>
</dbReference>
<dbReference type="AlphaFoldDB" id="A0A1I5FJQ9"/>
<keyword evidence="3" id="KW-0804">Transcription</keyword>
<evidence type="ECO:0000313" key="7">
    <source>
        <dbReference type="EMBL" id="SFO23975.1"/>
    </source>
</evidence>
<evidence type="ECO:0000313" key="8">
    <source>
        <dbReference type="Proteomes" id="UP000199236"/>
    </source>
</evidence>
<dbReference type="RefSeq" id="WP_090071503.1">
    <property type="nucleotide sequence ID" value="NZ_FOVR01000004.1"/>
</dbReference>
<feature type="modified residue" description="4-aspartylphosphate" evidence="4">
    <location>
        <position position="55"/>
    </location>
</feature>
<evidence type="ECO:0000256" key="4">
    <source>
        <dbReference type="PROSITE-ProRule" id="PRU00169"/>
    </source>
</evidence>
<dbReference type="InterPro" id="IPR018060">
    <property type="entry name" value="HTH_AraC"/>
</dbReference>
<evidence type="ECO:0000256" key="3">
    <source>
        <dbReference type="ARBA" id="ARBA00023163"/>
    </source>
</evidence>
<dbReference type="Gene3D" id="1.10.10.60">
    <property type="entry name" value="Homeodomain-like"/>
    <property type="match status" value="2"/>
</dbReference>
<reference evidence="7 8" key="1">
    <citation type="submission" date="2016-10" db="EMBL/GenBank/DDBJ databases">
        <authorList>
            <person name="de Groot N.N."/>
        </authorList>
    </citation>
    <scope>NUCLEOTIDE SEQUENCE [LARGE SCALE GENOMIC DNA]</scope>
    <source>
        <strain evidence="7 8">CGMCC 1.9157</strain>
    </source>
</reference>
<proteinExistence type="predicted"/>
<accession>A0A1I5FJQ9</accession>
<dbReference type="InterPro" id="IPR011006">
    <property type="entry name" value="CheY-like_superfamily"/>
</dbReference>
<dbReference type="SMART" id="SM00448">
    <property type="entry name" value="REC"/>
    <property type="match status" value="1"/>
</dbReference>
<dbReference type="PRINTS" id="PR00032">
    <property type="entry name" value="HTHARAC"/>
</dbReference>
<dbReference type="STRING" id="655353.SAMN04488056_10476"/>
<dbReference type="OrthoDB" id="9814125at2"/>
<dbReference type="SUPFAM" id="SSF46689">
    <property type="entry name" value="Homeodomain-like"/>
    <property type="match status" value="2"/>
</dbReference>
<protein>
    <submittedName>
        <fullName evidence="7">Two component transcriptional regulator, AraC family</fullName>
    </submittedName>
</protein>
<dbReference type="Pfam" id="PF12833">
    <property type="entry name" value="HTH_18"/>
    <property type="match status" value="1"/>
</dbReference>
<dbReference type="InterPro" id="IPR001789">
    <property type="entry name" value="Sig_transdc_resp-reg_receiver"/>
</dbReference>
<dbReference type="GO" id="GO:0003700">
    <property type="term" value="F:DNA-binding transcription factor activity"/>
    <property type="evidence" value="ECO:0007669"/>
    <property type="project" value="InterPro"/>
</dbReference>
<dbReference type="GO" id="GO:0000160">
    <property type="term" value="P:phosphorelay signal transduction system"/>
    <property type="evidence" value="ECO:0007669"/>
    <property type="project" value="InterPro"/>
</dbReference>
<dbReference type="PANTHER" id="PTHR43280:SF10">
    <property type="entry name" value="REGULATORY PROTEIN POCR"/>
    <property type="match status" value="1"/>
</dbReference>
<dbReference type="Proteomes" id="UP000199236">
    <property type="component" value="Unassembled WGS sequence"/>
</dbReference>
<sequence>MYDVAIVEDEELERRALRTILSNKIDGINIVGEARNGVEAMDLINNNAIDLILVDINIPKPNGLEIIQSLRQKNMKTKVVILTAYDYFEIMQKAIHLKADSFLLKPVKTDELLGVVNACLGDLGASRTHNEIADQIWTLLEQRAYRECLSLVRKHLEAIYARKGEAPRQAILDFSDELLALSDKRKVEMPDDLLGQIANLRKERLDARSRNRIHGLFCQIVDALFQMTEEHFGRSPERMQNVLNYIERNLNKEITLEDAANCASVSPCYFSRLFKKTMGDTFVAYVKQRRIHHAKEMLEGSDLPIMNIALDLSFNDINYFAKVFKKEVGVTPSEYRRQCRA</sequence>
<dbReference type="SUPFAM" id="SSF52172">
    <property type="entry name" value="CheY-like"/>
    <property type="match status" value="1"/>
</dbReference>
<feature type="domain" description="HTH araC/xylS-type" evidence="5">
    <location>
        <begin position="240"/>
        <end position="338"/>
    </location>
</feature>
<dbReference type="SMART" id="SM00342">
    <property type="entry name" value="HTH_ARAC"/>
    <property type="match status" value="1"/>
</dbReference>
<feature type="domain" description="Response regulatory" evidence="6">
    <location>
        <begin position="3"/>
        <end position="120"/>
    </location>
</feature>
<keyword evidence="8" id="KW-1185">Reference proteome</keyword>
<evidence type="ECO:0000259" key="6">
    <source>
        <dbReference type="PROSITE" id="PS50110"/>
    </source>
</evidence>
<keyword evidence="2" id="KW-0238">DNA-binding</keyword>
<dbReference type="Gene3D" id="3.40.50.2300">
    <property type="match status" value="1"/>
</dbReference>
<dbReference type="GO" id="GO:0043565">
    <property type="term" value="F:sequence-specific DNA binding"/>
    <property type="evidence" value="ECO:0007669"/>
    <property type="project" value="InterPro"/>
</dbReference>
<dbReference type="InterPro" id="IPR020449">
    <property type="entry name" value="Tscrpt_reg_AraC-type_HTH"/>
</dbReference>
<organism evidence="7 8">
    <name type="scientific">Cohaesibacter marisflavi</name>
    <dbReference type="NCBI Taxonomy" id="655353"/>
    <lineage>
        <taxon>Bacteria</taxon>
        <taxon>Pseudomonadati</taxon>
        <taxon>Pseudomonadota</taxon>
        <taxon>Alphaproteobacteria</taxon>
        <taxon>Hyphomicrobiales</taxon>
        <taxon>Cohaesibacteraceae</taxon>
    </lineage>
</organism>
<dbReference type="PROSITE" id="PS50110">
    <property type="entry name" value="RESPONSE_REGULATORY"/>
    <property type="match status" value="1"/>
</dbReference>
<dbReference type="InterPro" id="IPR009057">
    <property type="entry name" value="Homeodomain-like_sf"/>
</dbReference>
<name>A0A1I5FJQ9_9HYPH</name>
<gene>
    <name evidence="7" type="ORF">SAMN04488056_10476</name>
</gene>
<keyword evidence="4" id="KW-0597">Phosphoprotein</keyword>
<dbReference type="PROSITE" id="PS01124">
    <property type="entry name" value="HTH_ARAC_FAMILY_2"/>
    <property type="match status" value="1"/>
</dbReference>
<dbReference type="EMBL" id="FOVR01000004">
    <property type="protein sequence ID" value="SFO23975.1"/>
    <property type="molecule type" value="Genomic_DNA"/>
</dbReference>
<evidence type="ECO:0000256" key="2">
    <source>
        <dbReference type="ARBA" id="ARBA00023125"/>
    </source>
</evidence>